<evidence type="ECO:0000256" key="6">
    <source>
        <dbReference type="HAMAP-Rule" id="MF_00073"/>
    </source>
</evidence>
<accession>A0A2U1ZS14</accession>
<dbReference type="GO" id="GO:0031564">
    <property type="term" value="P:transcription antitermination"/>
    <property type="evidence" value="ECO:0007669"/>
    <property type="project" value="UniProtKB-KW"/>
</dbReference>
<keyword evidence="3 6" id="KW-0694">RNA-binding</keyword>
<feature type="domain" description="NusB/RsmB/TIM44" evidence="7">
    <location>
        <begin position="6"/>
        <end position="136"/>
    </location>
</feature>
<gene>
    <name evidence="6" type="primary">nusB</name>
    <name evidence="8" type="ORF">C8046_02495</name>
</gene>
<dbReference type="Proteomes" id="UP000245166">
    <property type="component" value="Unassembled WGS sequence"/>
</dbReference>
<keyword evidence="2 6" id="KW-0889">Transcription antitermination</keyword>
<keyword evidence="9" id="KW-1185">Reference proteome</keyword>
<reference evidence="8 9" key="1">
    <citation type="submission" date="2018-03" db="EMBL/GenBank/DDBJ databases">
        <title>Genome assembly of novel Miniimonas species PCH200.</title>
        <authorList>
            <person name="Thakur V."/>
            <person name="Kumar V."/>
            <person name="Singh D."/>
        </authorList>
    </citation>
    <scope>NUCLEOTIDE SEQUENCE [LARGE SCALE GENOMIC DNA]</scope>
    <source>
        <strain evidence="8 9">PCH200</strain>
    </source>
</reference>
<protein>
    <recommendedName>
        <fullName evidence="6">Transcription antitermination protein NusB</fullName>
    </recommendedName>
    <alternativeName>
        <fullName evidence="6">Antitermination factor NusB</fullName>
    </alternativeName>
</protein>
<comment type="function">
    <text evidence="6">Involved in transcription antitermination. Required for transcription of ribosomal RNA (rRNA) genes. Binds specifically to the boxA antiterminator sequence of the ribosomal RNA (rrn) operons.</text>
</comment>
<proteinExistence type="inferred from homology"/>
<evidence type="ECO:0000256" key="2">
    <source>
        <dbReference type="ARBA" id="ARBA00022814"/>
    </source>
</evidence>
<dbReference type="HAMAP" id="MF_00073">
    <property type="entry name" value="NusB"/>
    <property type="match status" value="1"/>
</dbReference>
<dbReference type="InterPro" id="IPR035926">
    <property type="entry name" value="NusB-like_sf"/>
</dbReference>
<dbReference type="OrthoDB" id="3528057at2"/>
<dbReference type="PANTHER" id="PTHR11078:SF3">
    <property type="entry name" value="ANTITERMINATION NUSB DOMAIN-CONTAINING PROTEIN"/>
    <property type="match status" value="1"/>
</dbReference>
<keyword evidence="5 6" id="KW-0804">Transcription</keyword>
<dbReference type="InterPro" id="IPR006027">
    <property type="entry name" value="NusB_RsmB_TIM44"/>
</dbReference>
<dbReference type="EMBL" id="PYHR01000002">
    <property type="protein sequence ID" value="PWD49740.1"/>
    <property type="molecule type" value="Genomic_DNA"/>
</dbReference>
<keyword evidence="4 6" id="KW-0805">Transcription regulation</keyword>
<evidence type="ECO:0000313" key="9">
    <source>
        <dbReference type="Proteomes" id="UP000245166"/>
    </source>
</evidence>
<dbReference type="InterPro" id="IPR011605">
    <property type="entry name" value="NusB_fam"/>
</dbReference>
<dbReference type="PANTHER" id="PTHR11078">
    <property type="entry name" value="N UTILIZATION SUBSTANCE PROTEIN B-RELATED"/>
    <property type="match status" value="1"/>
</dbReference>
<dbReference type="GO" id="GO:0005829">
    <property type="term" value="C:cytosol"/>
    <property type="evidence" value="ECO:0007669"/>
    <property type="project" value="TreeGrafter"/>
</dbReference>
<dbReference type="GO" id="GO:0003723">
    <property type="term" value="F:RNA binding"/>
    <property type="evidence" value="ECO:0007669"/>
    <property type="project" value="UniProtKB-UniRule"/>
</dbReference>
<evidence type="ECO:0000256" key="5">
    <source>
        <dbReference type="ARBA" id="ARBA00023163"/>
    </source>
</evidence>
<dbReference type="Pfam" id="PF01029">
    <property type="entry name" value="NusB"/>
    <property type="match status" value="1"/>
</dbReference>
<name>A0A2U1ZS14_9MICO</name>
<evidence type="ECO:0000259" key="7">
    <source>
        <dbReference type="Pfam" id="PF01029"/>
    </source>
</evidence>
<dbReference type="SUPFAM" id="SSF48013">
    <property type="entry name" value="NusB-like"/>
    <property type="match status" value="1"/>
</dbReference>
<evidence type="ECO:0000256" key="3">
    <source>
        <dbReference type="ARBA" id="ARBA00022884"/>
    </source>
</evidence>
<dbReference type="AlphaFoldDB" id="A0A2U1ZS14"/>
<comment type="similarity">
    <text evidence="1 6">Belongs to the NusB family.</text>
</comment>
<evidence type="ECO:0000256" key="4">
    <source>
        <dbReference type="ARBA" id="ARBA00023015"/>
    </source>
</evidence>
<evidence type="ECO:0000313" key="8">
    <source>
        <dbReference type="EMBL" id="PWD49740.1"/>
    </source>
</evidence>
<comment type="caution">
    <text evidence="8">The sequence shown here is derived from an EMBL/GenBank/DDBJ whole genome shotgun (WGS) entry which is preliminary data.</text>
</comment>
<organism evidence="8 9">
    <name type="scientific">Serinibacter arcticus</name>
    <dbReference type="NCBI Taxonomy" id="1655435"/>
    <lineage>
        <taxon>Bacteria</taxon>
        <taxon>Bacillati</taxon>
        <taxon>Actinomycetota</taxon>
        <taxon>Actinomycetes</taxon>
        <taxon>Micrococcales</taxon>
        <taxon>Beutenbergiaceae</taxon>
        <taxon>Serinibacter</taxon>
    </lineage>
</organism>
<dbReference type="RefSeq" id="WP_109228123.1">
    <property type="nucleotide sequence ID" value="NZ_PYHR01000002.1"/>
</dbReference>
<dbReference type="NCBIfam" id="TIGR01951">
    <property type="entry name" value="nusB"/>
    <property type="match status" value="1"/>
</dbReference>
<sequence>MPDRSKDRRRAVDLLFEADQRRRAGDDVAIIDLLAQRMANASGLKPMRTYAAEIIEGVAEHLARIDELLESYSHAWTIDRMPAVDLAILRIGVWELLYSDEVPDAVAVEQAVNLAADLSTDDSPEFVNGLLGQLQRVAPALRDAGAPSGEPQ</sequence>
<evidence type="ECO:0000256" key="1">
    <source>
        <dbReference type="ARBA" id="ARBA00005952"/>
    </source>
</evidence>
<dbReference type="GO" id="GO:0006353">
    <property type="term" value="P:DNA-templated transcription termination"/>
    <property type="evidence" value="ECO:0007669"/>
    <property type="project" value="UniProtKB-UniRule"/>
</dbReference>
<dbReference type="Gene3D" id="1.10.940.10">
    <property type="entry name" value="NusB-like"/>
    <property type="match status" value="1"/>
</dbReference>